<dbReference type="EMBL" id="CAJNNV010027959">
    <property type="protein sequence ID" value="CAE8622388.1"/>
    <property type="molecule type" value="Genomic_DNA"/>
</dbReference>
<organism evidence="1 2">
    <name type="scientific">Polarella glacialis</name>
    <name type="common">Dinoflagellate</name>
    <dbReference type="NCBI Taxonomy" id="89957"/>
    <lineage>
        <taxon>Eukaryota</taxon>
        <taxon>Sar</taxon>
        <taxon>Alveolata</taxon>
        <taxon>Dinophyceae</taxon>
        <taxon>Suessiales</taxon>
        <taxon>Suessiaceae</taxon>
        <taxon>Polarella</taxon>
    </lineage>
</organism>
<evidence type="ECO:0000313" key="1">
    <source>
        <dbReference type="EMBL" id="CAE8622388.1"/>
    </source>
</evidence>
<feature type="non-terminal residue" evidence="1">
    <location>
        <position position="1"/>
    </location>
</feature>
<accession>A0A813GDZ4</accession>
<dbReference type="Proteomes" id="UP000654075">
    <property type="component" value="Unassembled WGS sequence"/>
</dbReference>
<gene>
    <name evidence="1" type="ORF">PGLA1383_LOCUS39827</name>
</gene>
<protein>
    <submittedName>
        <fullName evidence="1">Uncharacterized protein</fullName>
    </submittedName>
</protein>
<comment type="caution">
    <text evidence="1">The sequence shown here is derived from an EMBL/GenBank/DDBJ whole genome shotgun (WGS) entry which is preliminary data.</text>
</comment>
<proteinExistence type="predicted"/>
<keyword evidence="2" id="KW-1185">Reference proteome</keyword>
<name>A0A813GDZ4_POLGL</name>
<reference evidence="1" key="1">
    <citation type="submission" date="2021-02" db="EMBL/GenBank/DDBJ databases">
        <authorList>
            <person name="Dougan E. K."/>
            <person name="Rhodes N."/>
            <person name="Thang M."/>
            <person name="Chan C."/>
        </authorList>
    </citation>
    <scope>NUCLEOTIDE SEQUENCE</scope>
</reference>
<evidence type="ECO:0000313" key="2">
    <source>
        <dbReference type="Proteomes" id="UP000654075"/>
    </source>
</evidence>
<sequence length="253" mass="28639">LHRSWRVFKGEEGTEEEAEELKELLLQEVKAHHQGAGPMPSISQLSFLSFLPLMLEVRSRQRVELQAQDGFTVAEIEELTKRFWTCPQDADDKVLASSLIPVLQELFPEIATLPNMRESLGELLDTSSAVGVRGFLHLTRRCRDLIETGMLTMERKAIATTEFGVIEVDDFRQLFMGDCCPGEHRPRITFTQIVKMLGKVIPLGQKNSQELKEHLLGVVRPEGGQEPSADFSELLLFMKRLLDHDFAGIARLK</sequence>
<dbReference type="AlphaFoldDB" id="A0A813GDZ4"/>